<dbReference type="OrthoDB" id="1645289at2759"/>
<dbReference type="Proteomes" id="UP000257109">
    <property type="component" value="Unassembled WGS sequence"/>
</dbReference>
<reference evidence="1" key="1">
    <citation type="submission" date="2018-05" db="EMBL/GenBank/DDBJ databases">
        <title>Draft genome of Mucuna pruriens seed.</title>
        <authorList>
            <person name="Nnadi N.E."/>
            <person name="Vos R."/>
            <person name="Hasami M.H."/>
            <person name="Devisetty U.K."/>
            <person name="Aguiy J.C."/>
        </authorList>
    </citation>
    <scope>NUCLEOTIDE SEQUENCE [LARGE SCALE GENOMIC DNA]</scope>
    <source>
        <strain evidence="1">JCA_2017</strain>
    </source>
</reference>
<proteinExistence type="predicted"/>
<protein>
    <submittedName>
        <fullName evidence="1">Uncharacterized protein</fullName>
    </submittedName>
</protein>
<sequence length="136" mass="15728">MKCSIPKAFRSFISESQSARKLIEEIELFFAKNEKVEMSNLLAKFIFMKYKGRRNIRKYIMEMSNLASKLKSLNGNRFDMNDIKPRNTPIAEGDKFSLKQCLNNDLERNKIQKISYAFVVGVVRVFDSCDGSIVNV</sequence>
<comment type="caution">
    <text evidence="1">The sequence shown here is derived from an EMBL/GenBank/DDBJ whole genome shotgun (WGS) entry which is preliminary data.</text>
</comment>
<accession>A0A371EE00</accession>
<gene>
    <name evidence="1" type="ORF">CR513_57214</name>
</gene>
<evidence type="ECO:0000313" key="1">
    <source>
        <dbReference type="EMBL" id="RDX64252.1"/>
    </source>
</evidence>
<name>A0A371EE00_MUCPR</name>
<organism evidence="1 2">
    <name type="scientific">Mucuna pruriens</name>
    <name type="common">Velvet bean</name>
    <name type="synonym">Dolichos pruriens</name>
    <dbReference type="NCBI Taxonomy" id="157652"/>
    <lineage>
        <taxon>Eukaryota</taxon>
        <taxon>Viridiplantae</taxon>
        <taxon>Streptophyta</taxon>
        <taxon>Embryophyta</taxon>
        <taxon>Tracheophyta</taxon>
        <taxon>Spermatophyta</taxon>
        <taxon>Magnoliopsida</taxon>
        <taxon>eudicotyledons</taxon>
        <taxon>Gunneridae</taxon>
        <taxon>Pentapetalae</taxon>
        <taxon>rosids</taxon>
        <taxon>fabids</taxon>
        <taxon>Fabales</taxon>
        <taxon>Fabaceae</taxon>
        <taxon>Papilionoideae</taxon>
        <taxon>50 kb inversion clade</taxon>
        <taxon>NPAAA clade</taxon>
        <taxon>indigoferoid/millettioid clade</taxon>
        <taxon>Phaseoleae</taxon>
        <taxon>Mucuna</taxon>
    </lineage>
</organism>
<feature type="non-terminal residue" evidence="1">
    <location>
        <position position="1"/>
    </location>
</feature>
<evidence type="ECO:0000313" key="2">
    <source>
        <dbReference type="Proteomes" id="UP000257109"/>
    </source>
</evidence>
<dbReference type="AlphaFoldDB" id="A0A371EE00"/>
<keyword evidence="2" id="KW-1185">Reference proteome</keyword>
<dbReference type="EMBL" id="QJKJ01014473">
    <property type="protein sequence ID" value="RDX64252.1"/>
    <property type="molecule type" value="Genomic_DNA"/>
</dbReference>